<evidence type="ECO:0000313" key="3">
    <source>
        <dbReference type="EMBL" id="GAX23224.1"/>
    </source>
</evidence>
<evidence type="ECO:0000256" key="1">
    <source>
        <dbReference type="SAM" id="MobiDB-lite"/>
    </source>
</evidence>
<name>A0A1Z5KAF2_FISSO</name>
<accession>A0A1Z5KAF2</accession>
<comment type="caution">
    <text evidence="3">The sequence shown here is derived from an EMBL/GenBank/DDBJ whole genome shotgun (WGS) entry which is preliminary data.</text>
</comment>
<dbReference type="SUPFAM" id="SSF47954">
    <property type="entry name" value="Cyclin-like"/>
    <property type="match status" value="1"/>
</dbReference>
<dbReference type="Pfam" id="PF00134">
    <property type="entry name" value="Cyclin_N"/>
    <property type="match status" value="1"/>
</dbReference>
<protein>
    <recommendedName>
        <fullName evidence="2">Cyclin N-terminal domain-containing protein</fullName>
    </recommendedName>
</protein>
<dbReference type="Gene3D" id="1.10.472.10">
    <property type="entry name" value="Cyclin-like"/>
    <property type="match status" value="2"/>
</dbReference>
<reference evidence="3 4" key="1">
    <citation type="journal article" date="2015" name="Plant Cell">
        <title>Oil accumulation by the oleaginous diatom Fistulifera solaris as revealed by the genome and transcriptome.</title>
        <authorList>
            <person name="Tanaka T."/>
            <person name="Maeda Y."/>
            <person name="Veluchamy A."/>
            <person name="Tanaka M."/>
            <person name="Abida H."/>
            <person name="Marechal E."/>
            <person name="Bowler C."/>
            <person name="Muto M."/>
            <person name="Sunaga Y."/>
            <person name="Tanaka M."/>
            <person name="Yoshino T."/>
            <person name="Taniguchi T."/>
            <person name="Fukuda Y."/>
            <person name="Nemoto M."/>
            <person name="Matsumoto M."/>
            <person name="Wong P.S."/>
            <person name="Aburatani S."/>
            <person name="Fujibuchi W."/>
        </authorList>
    </citation>
    <scope>NUCLEOTIDE SEQUENCE [LARGE SCALE GENOMIC DNA]</scope>
    <source>
        <strain evidence="3 4">JPCC DA0580</strain>
    </source>
</reference>
<dbReference type="InterPro" id="IPR006671">
    <property type="entry name" value="Cyclin_N"/>
</dbReference>
<dbReference type="InParanoid" id="A0A1Z5KAF2"/>
<dbReference type="EMBL" id="BDSP01000199">
    <property type="protein sequence ID" value="GAX23224.1"/>
    <property type="molecule type" value="Genomic_DNA"/>
</dbReference>
<keyword evidence="4" id="KW-1185">Reference proteome</keyword>
<evidence type="ECO:0000313" key="4">
    <source>
        <dbReference type="Proteomes" id="UP000198406"/>
    </source>
</evidence>
<dbReference type="Proteomes" id="UP000198406">
    <property type="component" value="Unassembled WGS sequence"/>
</dbReference>
<gene>
    <name evidence="3" type="ORF">FisN_21Hh094</name>
</gene>
<feature type="region of interest" description="Disordered" evidence="1">
    <location>
        <begin position="286"/>
        <end position="313"/>
    </location>
</feature>
<dbReference type="OrthoDB" id="48797at2759"/>
<proteinExistence type="predicted"/>
<evidence type="ECO:0000259" key="2">
    <source>
        <dbReference type="Pfam" id="PF00134"/>
    </source>
</evidence>
<feature type="domain" description="Cyclin N-terminal" evidence="2">
    <location>
        <begin position="40"/>
        <end position="142"/>
    </location>
</feature>
<dbReference type="InterPro" id="IPR036915">
    <property type="entry name" value="Cyclin-like_sf"/>
</dbReference>
<sequence length="313" mass="34792">MLQEDDVLILESRDSVHKMLALEASMKCGDGEETAASNGGVNSLWRQKVALWCYQVVDHLEEERSTVYVAMSILDRFCSALHRRAEMDEHAYEVASMTALFLAVRIAGSGNLEMSELLPMSRKGISSHDIMLTGTSIIETLDLSKRILTPFDFIASLVDHLPLSLKANASRLRDSACYLAEMAVCDTVLSSCKASEVAFVALVNSIEEMVSKSEANVFGSFVAKATDIVPSSSETALISRRLRGIYQKQRQDSRPPSAQQAQPVVAHAQSPLVRVVSVDDLQEYSKQHSGMKRCQSEYSLDEDYQMKRSRYHD</sequence>
<dbReference type="AlphaFoldDB" id="A0A1Z5KAF2"/>
<organism evidence="3 4">
    <name type="scientific">Fistulifera solaris</name>
    <name type="common">Oleaginous diatom</name>
    <dbReference type="NCBI Taxonomy" id="1519565"/>
    <lineage>
        <taxon>Eukaryota</taxon>
        <taxon>Sar</taxon>
        <taxon>Stramenopiles</taxon>
        <taxon>Ochrophyta</taxon>
        <taxon>Bacillariophyta</taxon>
        <taxon>Bacillariophyceae</taxon>
        <taxon>Bacillariophycidae</taxon>
        <taxon>Naviculales</taxon>
        <taxon>Naviculaceae</taxon>
        <taxon>Fistulifera</taxon>
    </lineage>
</organism>